<dbReference type="Proteomes" id="UP000268658">
    <property type="component" value="Chromosome"/>
</dbReference>
<dbReference type="AlphaFoldDB" id="A0A3S5EWB1"/>
<evidence type="ECO:0000313" key="3">
    <source>
        <dbReference type="Proteomes" id="UP000268658"/>
    </source>
</evidence>
<feature type="transmembrane region" description="Helical" evidence="1">
    <location>
        <begin position="64"/>
        <end position="85"/>
    </location>
</feature>
<keyword evidence="1" id="KW-0472">Membrane</keyword>
<keyword evidence="1" id="KW-1133">Transmembrane helix</keyword>
<keyword evidence="1" id="KW-0812">Transmembrane</keyword>
<feature type="transmembrane region" description="Helical" evidence="1">
    <location>
        <begin position="106"/>
        <end position="134"/>
    </location>
</feature>
<dbReference type="EMBL" id="LR134477">
    <property type="protein sequence ID" value="VEI14858.1"/>
    <property type="molecule type" value="Genomic_DNA"/>
</dbReference>
<dbReference type="KEGG" id="avc:NCTC10951_00734"/>
<name>A0A3S5EWB1_ACTVI</name>
<protein>
    <submittedName>
        <fullName evidence="2">Uncharacterized protein</fullName>
    </submittedName>
</protein>
<proteinExistence type="predicted"/>
<dbReference type="PROSITE" id="PS51257">
    <property type="entry name" value="PROKAR_LIPOPROTEIN"/>
    <property type="match status" value="1"/>
</dbReference>
<gene>
    <name evidence="2" type="ORF">NCTC10951_00734</name>
</gene>
<evidence type="ECO:0000256" key="1">
    <source>
        <dbReference type="SAM" id="Phobius"/>
    </source>
</evidence>
<evidence type="ECO:0000313" key="2">
    <source>
        <dbReference type="EMBL" id="VEI14858.1"/>
    </source>
</evidence>
<reference evidence="2 3" key="1">
    <citation type="submission" date="2018-12" db="EMBL/GenBank/DDBJ databases">
        <authorList>
            <consortium name="Pathogen Informatics"/>
        </authorList>
    </citation>
    <scope>NUCLEOTIDE SEQUENCE [LARGE SCALE GENOMIC DNA]</scope>
    <source>
        <strain evidence="2 3">NCTC10951</strain>
    </source>
</reference>
<accession>A0A3S5EWB1</accession>
<organism evidence="2 3">
    <name type="scientific">Actinomyces viscosus</name>
    <dbReference type="NCBI Taxonomy" id="1656"/>
    <lineage>
        <taxon>Bacteria</taxon>
        <taxon>Bacillati</taxon>
        <taxon>Actinomycetota</taxon>
        <taxon>Actinomycetes</taxon>
        <taxon>Actinomycetales</taxon>
        <taxon>Actinomycetaceae</taxon>
        <taxon>Actinomyces</taxon>
    </lineage>
</organism>
<sequence length="186" mass="20128">MKSKALPLPARKPAAVPVQPWAAAACWTAFLCPLPSVAWRVAMLAGADVGFGRADLFRTSARGIAYVVALEMIQAGAALACLGLCRPWGERLPSWVPGAGGRVVPRWLPVIVGVAGNLLLYLIIYYDVALPFALALLRDPPSWTPVEGMGPAQLVVFSLCYGPMLAWPVALTVGLVGYWRRHRRRR</sequence>
<dbReference type="RefSeq" id="WP_232023202.1">
    <property type="nucleotide sequence ID" value="NZ_JASPER010000001.1"/>
</dbReference>
<feature type="transmembrane region" description="Helical" evidence="1">
    <location>
        <begin position="154"/>
        <end position="179"/>
    </location>
</feature>